<keyword evidence="5" id="KW-1185">Reference proteome</keyword>
<proteinExistence type="predicted"/>
<dbReference type="InterPro" id="IPR010359">
    <property type="entry name" value="IrrE_HExxH"/>
</dbReference>
<feature type="domain" description="N-terminal" evidence="3">
    <location>
        <begin position="36"/>
        <end position="104"/>
    </location>
</feature>
<evidence type="ECO:0008006" key="6">
    <source>
        <dbReference type="Google" id="ProtNLM"/>
    </source>
</evidence>
<feature type="region of interest" description="Disordered" evidence="1">
    <location>
        <begin position="314"/>
        <end position="375"/>
    </location>
</feature>
<dbReference type="EMBL" id="JAGIOD010000002">
    <property type="protein sequence ID" value="MBP2383682.1"/>
    <property type="molecule type" value="Genomic_DNA"/>
</dbReference>
<protein>
    <recommendedName>
        <fullName evidence="6">Serine/arginine repetitive matrix protein 2</fullName>
    </recommendedName>
</protein>
<dbReference type="InterPro" id="IPR013610">
    <property type="entry name" value="ArdC_N"/>
</dbReference>
<evidence type="ECO:0000259" key="3">
    <source>
        <dbReference type="Pfam" id="PF08401"/>
    </source>
</evidence>
<dbReference type="Gene3D" id="1.10.10.2910">
    <property type="match status" value="1"/>
</dbReference>
<dbReference type="Pfam" id="PF08401">
    <property type="entry name" value="ArdcN"/>
    <property type="match status" value="1"/>
</dbReference>
<evidence type="ECO:0000313" key="4">
    <source>
        <dbReference type="EMBL" id="MBP2383682.1"/>
    </source>
</evidence>
<evidence type="ECO:0000256" key="1">
    <source>
        <dbReference type="SAM" id="MobiDB-lite"/>
    </source>
</evidence>
<dbReference type="Pfam" id="PF06114">
    <property type="entry name" value="Peptidase_M78"/>
    <property type="match status" value="1"/>
</dbReference>
<comment type="caution">
    <text evidence="4">The sequence shown here is derived from an EMBL/GenBank/DDBJ whole genome shotgun (WGS) entry which is preliminary data.</text>
</comment>
<accession>A0ABS4X5E6</accession>
<feature type="compositionally biased region" description="Basic and acidic residues" evidence="1">
    <location>
        <begin position="325"/>
        <end position="342"/>
    </location>
</feature>
<name>A0ABS4X5E6_9MICO</name>
<dbReference type="Proteomes" id="UP001519290">
    <property type="component" value="Unassembled WGS sequence"/>
</dbReference>
<dbReference type="RefSeq" id="WP_209904461.1">
    <property type="nucleotide sequence ID" value="NZ_BAAAJW010000017.1"/>
</dbReference>
<evidence type="ECO:0000259" key="2">
    <source>
        <dbReference type="Pfam" id="PF06114"/>
    </source>
</evidence>
<gene>
    <name evidence="4" type="ORF">JOF43_003671</name>
</gene>
<reference evidence="4 5" key="1">
    <citation type="submission" date="2021-03" db="EMBL/GenBank/DDBJ databases">
        <title>Sequencing the genomes of 1000 actinobacteria strains.</title>
        <authorList>
            <person name="Klenk H.-P."/>
        </authorList>
    </citation>
    <scope>NUCLEOTIDE SEQUENCE [LARGE SCALE GENOMIC DNA]</scope>
    <source>
        <strain evidence="4 5">DSM 14566</strain>
    </source>
</reference>
<organism evidence="4 5">
    <name type="scientific">Brachybacterium sacelli</name>
    <dbReference type="NCBI Taxonomy" id="173364"/>
    <lineage>
        <taxon>Bacteria</taxon>
        <taxon>Bacillati</taxon>
        <taxon>Actinomycetota</taxon>
        <taxon>Actinomycetes</taxon>
        <taxon>Micrococcales</taxon>
        <taxon>Dermabacteraceae</taxon>
        <taxon>Brachybacterium</taxon>
    </lineage>
</organism>
<feature type="domain" description="IrrE N-terminal-like" evidence="2">
    <location>
        <begin position="205"/>
        <end position="269"/>
    </location>
</feature>
<sequence>MTKTREQTQAAREAKLDELHERLTGAVETLVSGDDWRRALAFAARFRARSFSNSILIWAQHQAAYEAGRVPEPMPSYVAGYRQWQALGRQVQKGQPGYMIVAPVTGRFASSNPADAESWRRLGKGEKPLPGEVVRSKMIAARPAYVWDASQTSGDLLPEAPAPKLLEGDSPAGLWDGLAELVEERGFEVVRVPHEGMIHGANGMTDYAAKTVAVRQNMDTAAQAKTLAHELGHVLMHGPDQEDARLHRGIGEVEAESVALMIGAAHRMDTSGYTIPYVSTWAARVDGKEPVEIVKATGERVRKTALAVLDQLDTDQVADGTPPGLDRETLQRDRPARERSASERSTPGQRVEPLPEPSARPAGASAAAAVQGRRL</sequence>
<feature type="compositionally biased region" description="Low complexity" evidence="1">
    <location>
        <begin position="357"/>
        <end position="369"/>
    </location>
</feature>
<evidence type="ECO:0000313" key="5">
    <source>
        <dbReference type="Proteomes" id="UP001519290"/>
    </source>
</evidence>